<evidence type="ECO:0000313" key="2">
    <source>
        <dbReference type="EMBL" id="GGY82398.1"/>
    </source>
</evidence>
<reference evidence="3" key="1">
    <citation type="journal article" date="2019" name="Int. J. Syst. Evol. Microbiol.">
        <title>The Global Catalogue of Microorganisms (GCM) 10K type strain sequencing project: providing services to taxonomists for standard genome sequencing and annotation.</title>
        <authorList>
            <consortium name="The Broad Institute Genomics Platform"/>
            <consortium name="The Broad Institute Genome Sequencing Center for Infectious Disease"/>
            <person name="Wu L."/>
            <person name="Ma J."/>
        </authorList>
    </citation>
    <scope>NUCLEOTIDE SEQUENCE [LARGE SCALE GENOMIC DNA]</scope>
    <source>
        <strain evidence="3">KCTC 22280</strain>
    </source>
</reference>
<accession>A0ABQ3B6V3</accession>
<dbReference type="Proteomes" id="UP000601597">
    <property type="component" value="Unassembled WGS sequence"/>
</dbReference>
<name>A0ABQ3B6V3_9GAMM</name>
<evidence type="ECO:0000313" key="3">
    <source>
        <dbReference type="Proteomes" id="UP000601597"/>
    </source>
</evidence>
<evidence type="ECO:0000256" key="1">
    <source>
        <dbReference type="SAM" id="MobiDB-lite"/>
    </source>
</evidence>
<organism evidence="2 3">
    <name type="scientific">Marinobacter zhanjiangensis</name>
    <dbReference type="NCBI Taxonomy" id="578215"/>
    <lineage>
        <taxon>Bacteria</taxon>
        <taxon>Pseudomonadati</taxon>
        <taxon>Pseudomonadota</taxon>
        <taxon>Gammaproteobacteria</taxon>
        <taxon>Pseudomonadales</taxon>
        <taxon>Marinobacteraceae</taxon>
        <taxon>Marinobacter</taxon>
    </lineage>
</organism>
<keyword evidence="3" id="KW-1185">Reference proteome</keyword>
<protein>
    <submittedName>
        <fullName evidence="2">Uncharacterized protein</fullName>
    </submittedName>
</protein>
<gene>
    <name evidence="2" type="ORF">GCM10007071_32280</name>
</gene>
<proteinExistence type="predicted"/>
<feature type="region of interest" description="Disordered" evidence="1">
    <location>
        <begin position="17"/>
        <end position="39"/>
    </location>
</feature>
<sequence length="105" mass="11651">MVTKAFNALESICFSSEAGTQREDRDGGCLSGTVERQGWRSSSPTWTYLRGVSRKGIPHPGPGTGFQWLGAESGQWLKVRFSHSIIPKGNPMNKKHELRLFETGE</sequence>
<dbReference type="EMBL" id="BMXV01000008">
    <property type="protein sequence ID" value="GGY82398.1"/>
    <property type="molecule type" value="Genomic_DNA"/>
</dbReference>
<comment type="caution">
    <text evidence="2">The sequence shown here is derived from an EMBL/GenBank/DDBJ whole genome shotgun (WGS) entry which is preliminary data.</text>
</comment>